<gene>
    <name evidence="2" type="ORF">HHI36_002993</name>
</gene>
<evidence type="ECO:0000313" key="3">
    <source>
        <dbReference type="Proteomes" id="UP001516400"/>
    </source>
</evidence>
<name>A0ABD2PC94_9CUCU</name>
<dbReference type="EMBL" id="JABFTP020000185">
    <property type="protein sequence ID" value="KAL3288554.1"/>
    <property type="molecule type" value="Genomic_DNA"/>
</dbReference>
<dbReference type="AlphaFoldDB" id="A0ABD2PC94"/>
<organism evidence="2 3">
    <name type="scientific">Cryptolaemus montrouzieri</name>
    <dbReference type="NCBI Taxonomy" id="559131"/>
    <lineage>
        <taxon>Eukaryota</taxon>
        <taxon>Metazoa</taxon>
        <taxon>Ecdysozoa</taxon>
        <taxon>Arthropoda</taxon>
        <taxon>Hexapoda</taxon>
        <taxon>Insecta</taxon>
        <taxon>Pterygota</taxon>
        <taxon>Neoptera</taxon>
        <taxon>Endopterygota</taxon>
        <taxon>Coleoptera</taxon>
        <taxon>Polyphaga</taxon>
        <taxon>Cucujiformia</taxon>
        <taxon>Coccinelloidea</taxon>
        <taxon>Coccinellidae</taxon>
        <taxon>Scymninae</taxon>
        <taxon>Scymnini</taxon>
        <taxon>Cryptolaemus</taxon>
    </lineage>
</organism>
<feature type="region of interest" description="Disordered" evidence="1">
    <location>
        <begin position="68"/>
        <end position="93"/>
    </location>
</feature>
<dbReference type="Proteomes" id="UP001516400">
    <property type="component" value="Unassembled WGS sequence"/>
</dbReference>
<feature type="compositionally biased region" description="Basic residues" evidence="1">
    <location>
        <begin position="71"/>
        <end position="83"/>
    </location>
</feature>
<feature type="compositionally biased region" description="Basic and acidic residues" evidence="1">
    <location>
        <begin position="84"/>
        <end position="93"/>
    </location>
</feature>
<evidence type="ECO:0000313" key="2">
    <source>
        <dbReference type="EMBL" id="KAL3288554.1"/>
    </source>
</evidence>
<accession>A0ABD2PC94</accession>
<comment type="caution">
    <text evidence="2">The sequence shown here is derived from an EMBL/GenBank/DDBJ whole genome shotgun (WGS) entry which is preliminary data.</text>
</comment>
<sequence length="93" mass="10537">MTLSDQDDRPSEDDETCRIGDIGKGVLKQKMDVTCILKGEKQALIGPGSRNVTTDSFSSEDEIPLAELLSPKKKKQRQVKKKWKEVGRENNYR</sequence>
<evidence type="ECO:0000256" key="1">
    <source>
        <dbReference type="SAM" id="MobiDB-lite"/>
    </source>
</evidence>
<proteinExistence type="predicted"/>
<keyword evidence="3" id="KW-1185">Reference proteome</keyword>
<reference evidence="2 3" key="1">
    <citation type="journal article" date="2021" name="BMC Biol.">
        <title>Horizontally acquired antibacterial genes associated with adaptive radiation of ladybird beetles.</title>
        <authorList>
            <person name="Li H.S."/>
            <person name="Tang X.F."/>
            <person name="Huang Y.H."/>
            <person name="Xu Z.Y."/>
            <person name="Chen M.L."/>
            <person name="Du X.Y."/>
            <person name="Qiu B.Y."/>
            <person name="Chen P.T."/>
            <person name="Zhang W."/>
            <person name="Slipinski A."/>
            <person name="Escalona H.E."/>
            <person name="Waterhouse R.M."/>
            <person name="Zwick A."/>
            <person name="Pang H."/>
        </authorList>
    </citation>
    <scope>NUCLEOTIDE SEQUENCE [LARGE SCALE GENOMIC DNA]</scope>
    <source>
        <strain evidence="2">SYSU2018</strain>
    </source>
</reference>
<protein>
    <submittedName>
        <fullName evidence="2">Uncharacterized protein</fullName>
    </submittedName>
</protein>